<accession>A0A9W8I7N0</accession>
<dbReference type="Gene3D" id="2.60.260.20">
    <property type="entry name" value="Urease metallochaperone UreE, N-terminal domain"/>
    <property type="match status" value="2"/>
</dbReference>
<feature type="domain" description="J" evidence="7">
    <location>
        <begin position="5"/>
        <end position="67"/>
    </location>
</feature>
<dbReference type="SMART" id="SM00271">
    <property type="entry name" value="DnaJ"/>
    <property type="match status" value="1"/>
</dbReference>
<dbReference type="InterPro" id="IPR044713">
    <property type="entry name" value="DNJA1/2-like"/>
</dbReference>
<dbReference type="Pfam" id="PF00684">
    <property type="entry name" value="DnaJ_CXXCXGXG"/>
    <property type="match status" value="1"/>
</dbReference>
<dbReference type="PROSITE" id="PS51188">
    <property type="entry name" value="ZF_CR"/>
    <property type="match status" value="1"/>
</dbReference>
<comment type="caution">
    <text evidence="9">The sequence shown here is derived from an EMBL/GenBank/DDBJ whole genome shotgun (WGS) entry which is preliminary data.</text>
</comment>
<dbReference type="Pfam" id="PF00226">
    <property type="entry name" value="DnaJ"/>
    <property type="match status" value="1"/>
</dbReference>
<dbReference type="FunFam" id="2.10.230.10:FF:000001">
    <property type="entry name" value="DnaJ subfamily A member 2"/>
    <property type="match status" value="1"/>
</dbReference>
<keyword evidence="2" id="KW-0677">Repeat</keyword>
<name>A0A9W8I7N0_9FUNG</name>
<evidence type="ECO:0000313" key="9">
    <source>
        <dbReference type="EMBL" id="KAJ2849454.1"/>
    </source>
</evidence>
<keyword evidence="10" id="KW-1185">Reference proteome</keyword>
<feature type="compositionally biased region" description="Basic and acidic residues" evidence="6">
    <location>
        <begin position="365"/>
        <end position="382"/>
    </location>
</feature>
<dbReference type="InterPro" id="IPR036869">
    <property type="entry name" value="J_dom_sf"/>
</dbReference>
<dbReference type="Gene3D" id="2.10.230.10">
    <property type="entry name" value="Heat shock protein DnaJ, cysteine-rich domain"/>
    <property type="match status" value="1"/>
</dbReference>
<evidence type="ECO:0000256" key="4">
    <source>
        <dbReference type="ARBA" id="ARBA00022833"/>
    </source>
</evidence>
<dbReference type="InterPro" id="IPR008971">
    <property type="entry name" value="HSP40/DnaJ_pept-bd"/>
</dbReference>
<dbReference type="PROSITE" id="PS00636">
    <property type="entry name" value="DNAJ_1"/>
    <property type="match status" value="1"/>
</dbReference>
<gene>
    <name evidence="9" type="primary">XDJ1</name>
    <name evidence="9" type="ORF">IWW36_002615</name>
</gene>
<dbReference type="EMBL" id="JANBUW010000077">
    <property type="protein sequence ID" value="KAJ2849454.1"/>
    <property type="molecule type" value="Genomic_DNA"/>
</dbReference>
<dbReference type="CDD" id="cd10747">
    <property type="entry name" value="DnaJ_C"/>
    <property type="match status" value="1"/>
</dbReference>
<evidence type="ECO:0000256" key="2">
    <source>
        <dbReference type="ARBA" id="ARBA00022737"/>
    </source>
</evidence>
<dbReference type="PROSITE" id="PS50076">
    <property type="entry name" value="DNAJ_2"/>
    <property type="match status" value="1"/>
</dbReference>
<evidence type="ECO:0000259" key="8">
    <source>
        <dbReference type="PROSITE" id="PS51188"/>
    </source>
</evidence>
<keyword evidence="3 5" id="KW-0863">Zinc-finger</keyword>
<dbReference type="SUPFAM" id="SSF46565">
    <property type="entry name" value="Chaperone J-domain"/>
    <property type="match status" value="1"/>
</dbReference>
<feature type="region of interest" description="Disordered" evidence="6">
    <location>
        <begin position="350"/>
        <end position="399"/>
    </location>
</feature>
<evidence type="ECO:0000259" key="7">
    <source>
        <dbReference type="PROSITE" id="PS50076"/>
    </source>
</evidence>
<dbReference type="InterPro" id="IPR001305">
    <property type="entry name" value="HSP_DnaJ_Cys-rich_dom"/>
</dbReference>
<dbReference type="PANTHER" id="PTHR43888">
    <property type="entry name" value="DNAJ-LIKE-2, ISOFORM A-RELATED"/>
    <property type="match status" value="1"/>
</dbReference>
<dbReference type="SUPFAM" id="SSF57938">
    <property type="entry name" value="DnaJ/Hsp40 cysteine-rich domain"/>
    <property type="match status" value="1"/>
</dbReference>
<evidence type="ECO:0000256" key="6">
    <source>
        <dbReference type="SAM" id="MobiDB-lite"/>
    </source>
</evidence>
<dbReference type="HAMAP" id="MF_01152">
    <property type="entry name" value="DnaJ"/>
    <property type="match status" value="1"/>
</dbReference>
<reference evidence="9" key="1">
    <citation type="submission" date="2022-07" db="EMBL/GenBank/DDBJ databases">
        <title>Phylogenomic reconstructions and comparative analyses of Kickxellomycotina fungi.</title>
        <authorList>
            <person name="Reynolds N.K."/>
            <person name="Stajich J.E."/>
            <person name="Barry K."/>
            <person name="Grigoriev I.V."/>
            <person name="Crous P."/>
            <person name="Smith M.E."/>
        </authorList>
    </citation>
    <scope>NUCLEOTIDE SEQUENCE</scope>
    <source>
        <strain evidence="9">NRRL 1566</strain>
    </source>
</reference>
<dbReference type="CDD" id="cd10719">
    <property type="entry name" value="DnaJ_zf"/>
    <property type="match status" value="1"/>
</dbReference>
<dbReference type="OrthoDB" id="550424at2759"/>
<dbReference type="InterPro" id="IPR001623">
    <property type="entry name" value="DnaJ_domain"/>
</dbReference>
<feature type="domain" description="CR-type" evidence="8">
    <location>
        <begin position="115"/>
        <end position="199"/>
    </location>
</feature>
<dbReference type="PRINTS" id="PR00625">
    <property type="entry name" value="JDOMAIN"/>
</dbReference>
<dbReference type="SUPFAM" id="SSF49493">
    <property type="entry name" value="HSP40/DnaJ peptide-binding domain"/>
    <property type="match status" value="2"/>
</dbReference>
<dbReference type="InterPro" id="IPR002939">
    <property type="entry name" value="DnaJ_C"/>
</dbReference>
<dbReference type="GO" id="GO:0009408">
    <property type="term" value="P:response to heat"/>
    <property type="evidence" value="ECO:0007669"/>
    <property type="project" value="InterPro"/>
</dbReference>
<dbReference type="Pfam" id="PF01556">
    <property type="entry name" value="DnaJ_C"/>
    <property type="match status" value="1"/>
</dbReference>
<dbReference type="Gene3D" id="1.10.287.110">
    <property type="entry name" value="DnaJ domain"/>
    <property type="match status" value="1"/>
</dbReference>
<keyword evidence="1 5" id="KW-0479">Metal-binding</keyword>
<dbReference type="GO" id="GO:0005524">
    <property type="term" value="F:ATP binding"/>
    <property type="evidence" value="ECO:0007669"/>
    <property type="project" value="InterPro"/>
</dbReference>
<dbReference type="CDD" id="cd06257">
    <property type="entry name" value="DnaJ"/>
    <property type="match status" value="1"/>
</dbReference>
<protein>
    <submittedName>
        <fullName evidence="9">DnaJ-like protein xdj1</fullName>
    </submittedName>
</protein>
<dbReference type="InterPro" id="IPR018253">
    <property type="entry name" value="DnaJ_domain_CS"/>
</dbReference>
<dbReference type="InterPro" id="IPR012724">
    <property type="entry name" value="DnaJ"/>
</dbReference>
<dbReference type="GO" id="GO:0030544">
    <property type="term" value="F:Hsp70 protein binding"/>
    <property type="evidence" value="ECO:0007669"/>
    <property type="project" value="InterPro"/>
</dbReference>
<proteinExistence type="inferred from homology"/>
<evidence type="ECO:0000256" key="3">
    <source>
        <dbReference type="ARBA" id="ARBA00022771"/>
    </source>
</evidence>
<evidence type="ECO:0000256" key="1">
    <source>
        <dbReference type="ARBA" id="ARBA00022723"/>
    </source>
</evidence>
<dbReference type="InterPro" id="IPR036410">
    <property type="entry name" value="HSP_DnaJ_Cys-rich_dom_sf"/>
</dbReference>
<evidence type="ECO:0000256" key="5">
    <source>
        <dbReference type="PROSITE-ProRule" id="PRU00546"/>
    </source>
</evidence>
<dbReference type="GO" id="GO:0006457">
    <property type="term" value="P:protein folding"/>
    <property type="evidence" value="ECO:0007669"/>
    <property type="project" value="InterPro"/>
</dbReference>
<keyword evidence="4 5" id="KW-0862">Zinc</keyword>
<feature type="zinc finger region" description="CR-type" evidence="5">
    <location>
        <begin position="115"/>
        <end position="199"/>
    </location>
</feature>
<dbReference type="FunFam" id="2.60.260.20:FF:000003">
    <property type="entry name" value="DnaJ subfamily A member 2"/>
    <property type="match status" value="1"/>
</dbReference>
<sequence>MATRSYYQILEVEESASDTEIKRAYRKLAMKYHPDKNPDGAEMFKEISHAYEVLSDPNRRAAYDQYGEQGAPEDMFSGFNMDDEFMNMFTGGGPPPPPKSEIHPLDVTLEDLFKGKKMRLKLVRSTICKLCKGAGGKRSVLRECFSCQGKGVRMSARQVAPGLFSQMQVSCSTCKGTGKVVPDSKKCKRCKGEGVTDEKDSVEISIEPGMGDGQKIVLSGKGDQRPGQDPLDLVFVLRQSPHSQFKRFGSNLSANVQIDLAEALCGLSRTLLTHIDGQPLKVTYSSGVLKPGDVLCIKNKGMPQEKRPRNRGDLYLVLDIKFPDSSWKPNSALKDLLPTTFMQRTLNSTADTQTNEATGLPISKAEFEDRVYRESRHTRGADEYSSYDYQDQGPGCQQQ</sequence>
<dbReference type="GO" id="GO:0051082">
    <property type="term" value="F:unfolded protein binding"/>
    <property type="evidence" value="ECO:0007669"/>
    <property type="project" value="InterPro"/>
</dbReference>
<dbReference type="Proteomes" id="UP001139887">
    <property type="component" value="Unassembled WGS sequence"/>
</dbReference>
<organism evidence="9 10">
    <name type="scientific">Coemansia brasiliensis</name>
    <dbReference type="NCBI Taxonomy" id="2650707"/>
    <lineage>
        <taxon>Eukaryota</taxon>
        <taxon>Fungi</taxon>
        <taxon>Fungi incertae sedis</taxon>
        <taxon>Zoopagomycota</taxon>
        <taxon>Kickxellomycotina</taxon>
        <taxon>Kickxellomycetes</taxon>
        <taxon>Kickxellales</taxon>
        <taxon>Kickxellaceae</taxon>
        <taxon>Coemansia</taxon>
    </lineage>
</organism>
<evidence type="ECO:0000313" key="10">
    <source>
        <dbReference type="Proteomes" id="UP001139887"/>
    </source>
</evidence>
<dbReference type="AlphaFoldDB" id="A0A9W8I7N0"/>
<dbReference type="GO" id="GO:0008270">
    <property type="term" value="F:zinc ion binding"/>
    <property type="evidence" value="ECO:0007669"/>
    <property type="project" value="UniProtKB-KW"/>
</dbReference>